<keyword evidence="2 5" id="KW-0808">Transferase</keyword>
<dbReference type="EMBL" id="QOIL01000003">
    <property type="protein sequence ID" value="RCG32295.1"/>
    <property type="molecule type" value="Genomic_DNA"/>
</dbReference>
<dbReference type="PANTHER" id="PTHR45947:SF13">
    <property type="entry name" value="TRANSFERASE"/>
    <property type="match status" value="1"/>
</dbReference>
<organism evidence="5 6">
    <name type="scientific">Sphaerisporangium album</name>
    <dbReference type="NCBI Taxonomy" id="509200"/>
    <lineage>
        <taxon>Bacteria</taxon>
        <taxon>Bacillati</taxon>
        <taxon>Actinomycetota</taxon>
        <taxon>Actinomycetes</taxon>
        <taxon>Streptosporangiales</taxon>
        <taxon>Streptosporangiaceae</taxon>
        <taxon>Sphaerisporangium</taxon>
    </lineage>
</organism>
<proteinExistence type="predicted"/>
<dbReference type="Gene3D" id="3.40.50.2000">
    <property type="entry name" value="Glycogen Phosphorylase B"/>
    <property type="match status" value="2"/>
</dbReference>
<reference evidence="5 6" key="1">
    <citation type="submission" date="2018-06" db="EMBL/GenBank/DDBJ databases">
        <title>Sphaerisporangium craniellae sp. nov., isolated from a marine sponge in the South China Sea.</title>
        <authorList>
            <person name="Li L."/>
        </authorList>
    </citation>
    <scope>NUCLEOTIDE SEQUENCE [LARGE SCALE GENOMIC DNA]</scope>
    <source>
        <strain evidence="5 6">CCTCC AA 208026</strain>
    </source>
</reference>
<gene>
    <name evidence="5" type="ORF">DQ384_07290</name>
</gene>
<evidence type="ECO:0000256" key="2">
    <source>
        <dbReference type="ARBA" id="ARBA00022679"/>
    </source>
</evidence>
<comment type="caution">
    <text evidence="5">The sequence shown here is derived from an EMBL/GenBank/DDBJ whole genome shotgun (WGS) entry which is preliminary data.</text>
</comment>
<keyword evidence="6" id="KW-1185">Reference proteome</keyword>
<protein>
    <submittedName>
        <fullName evidence="5">Glycosyltransferase family 4 protein</fullName>
    </submittedName>
</protein>
<feature type="domain" description="Glycosyl transferase family 1" evidence="3">
    <location>
        <begin position="192"/>
        <end position="314"/>
    </location>
</feature>
<feature type="domain" description="Glycosyltransferase subfamily 4-like N-terminal" evidence="4">
    <location>
        <begin position="42"/>
        <end position="147"/>
    </location>
</feature>
<dbReference type="RefSeq" id="WP_114027910.1">
    <property type="nucleotide sequence ID" value="NZ_QOIL01000003.1"/>
</dbReference>
<sequence length="373" mass="40553">MTSIAATIDFPGQRARREPADSGRLRIAMVAPPWSEVPPMAYGGIEAVLADLVGGLMKLGHEVTLIGAGRPGTRAPFLRTYQRAPSERIGEPMPEVLHTALASRMLATLDVDLVHDHTLAGPLTAAGRPVPTVVTCHGTVDGELGEYYRALGDQVSLVSISMAQRTFAPDLNWVGQVYNAVDSTTYPFSERKEDWVLWVGRFNGDKGAHLAIDAARAAGRRIVLAGKLVEPSEHAYFDEHVRPRLGPDACYVGEADRARKRELMAAARCLLFPITWHEPFGMVMIEAMACGTPVVALGRGSVPEVVVDGVTGFVRGLPHELPAAVEAAGALRPRDSRSHVEREFDVVHMATGYERVYREAVSWARSAPVARRR</sequence>
<name>A0A367FRS0_9ACTN</name>
<dbReference type="GO" id="GO:1901137">
    <property type="term" value="P:carbohydrate derivative biosynthetic process"/>
    <property type="evidence" value="ECO:0007669"/>
    <property type="project" value="UniProtKB-ARBA"/>
</dbReference>
<dbReference type="InterPro" id="IPR001296">
    <property type="entry name" value="Glyco_trans_1"/>
</dbReference>
<dbReference type="InterPro" id="IPR050194">
    <property type="entry name" value="Glycosyltransferase_grp1"/>
</dbReference>
<dbReference type="Pfam" id="PF13439">
    <property type="entry name" value="Glyco_transf_4"/>
    <property type="match status" value="1"/>
</dbReference>
<dbReference type="InterPro" id="IPR028098">
    <property type="entry name" value="Glyco_trans_4-like_N"/>
</dbReference>
<accession>A0A367FRS0</accession>
<dbReference type="CDD" id="cd03802">
    <property type="entry name" value="GT4_AviGT4-like"/>
    <property type="match status" value="1"/>
</dbReference>
<evidence type="ECO:0000259" key="3">
    <source>
        <dbReference type="Pfam" id="PF00534"/>
    </source>
</evidence>
<dbReference type="GO" id="GO:0016757">
    <property type="term" value="F:glycosyltransferase activity"/>
    <property type="evidence" value="ECO:0007669"/>
    <property type="project" value="UniProtKB-KW"/>
</dbReference>
<dbReference type="SUPFAM" id="SSF53756">
    <property type="entry name" value="UDP-Glycosyltransferase/glycogen phosphorylase"/>
    <property type="match status" value="1"/>
</dbReference>
<dbReference type="PANTHER" id="PTHR45947">
    <property type="entry name" value="SULFOQUINOVOSYL TRANSFERASE SQD2"/>
    <property type="match status" value="1"/>
</dbReference>
<dbReference type="Pfam" id="PF00534">
    <property type="entry name" value="Glycos_transf_1"/>
    <property type="match status" value="1"/>
</dbReference>
<evidence type="ECO:0000259" key="4">
    <source>
        <dbReference type="Pfam" id="PF13439"/>
    </source>
</evidence>
<keyword evidence="1" id="KW-0328">Glycosyltransferase</keyword>
<dbReference type="AlphaFoldDB" id="A0A367FRS0"/>
<dbReference type="OrthoDB" id="9809227at2"/>
<evidence type="ECO:0000313" key="6">
    <source>
        <dbReference type="Proteomes" id="UP000253094"/>
    </source>
</evidence>
<dbReference type="Proteomes" id="UP000253094">
    <property type="component" value="Unassembled WGS sequence"/>
</dbReference>
<evidence type="ECO:0000256" key="1">
    <source>
        <dbReference type="ARBA" id="ARBA00022676"/>
    </source>
</evidence>
<evidence type="ECO:0000313" key="5">
    <source>
        <dbReference type="EMBL" id="RCG32295.1"/>
    </source>
</evidence>